<reference evidence="2" key="2">
    <citation type="submission" date="2021-04" db="EMBL/GenBank/DDBJ databases">
        <authorList>
            <person name="Podell S."/>
        </authorList>
    </citation>
    <scope>NUCLEOTIDE SEQUENCE</scope>
    <source>
        <strain evidence="2">Hildebrandi</strain>
    </source>
</reference>
<dbReference type="AlphaFoldDB" id="A0A9K3KKI0"/>
<reference evidence="2" key="1">
    <citation type="journal article" date="2021" name="Sci. Rep.">
        <title>Diploid genomic architecture of Nitzschia inconspicua, an elite biomass production diatom.</title>
        <authorList>
            <person name="Oliver A."/>
            <person name="Podell S."/>
            <person name="Pinowska A."/>
            <person name="Traller J.C."/>
            <person name="Smith S.R."/>
            <person name="McClure R."/>
            <person name="Beliaev A."/>
            <person name="Bohutskyi P."/>
            <person name="Hill E.A."/>
            <person name="Rabines A."/>
            <person name="Zheng H."/>
            <person name="Allen L.Z."/>
            <person name="Kuo A."/>
            <person name="Grigoriev I.V."/>
            <person name="Allen A.E."/>
            <person name="Hazlebeck D."/>
            <person name="Allen E.E."/>
        </authorList>
    </citation>
    <scope>NUCLEOTIDE SEQUENCE</scope>
    <source>
        <strain evidence="2">Hildebrandi</strain>
    </source>
</reference>
<sequence length="379" mass="42792">MLLTATMQEPLLKTNCLVDRTPTAKSYTVANNNCEMEIQFSGGLLGRSSHESNERIATFLQGCVVGLVMWPALLWAAFRYTPPPPPPESFERLEGPEKHANITVLFLLLYTNISRILRVVIRDRGFEFVNSEVMIGSITVQAIATISVSLMIFFPTPVVVEPATGIRTHLVRWCEWTVVGFLMTFLTESVDMSLGIKENKQQQQQADTPILNTKRFPIVPWLHGLAIGISTSAGALSSFCTTKAQWWTVIGISWFLLCSLFLRLYQRFQRLKKISPGNSVEEMEEYDRAKYSLKTTAVCTVLWTGLASSWTVISIVAPHSSSDNLFYNPALMLVTESFFEALFKIWYADMLIEIHNIVFDDASRTIRRLEELRSLMGAV</sequence>
<keyword evidence="1" id="KW-0472">Membrane</keyword>
<keyword evidence="1" id="KW-0812">Transmembrane</keyword>
<keyword evidence="3" id="KW-1185">Reference proteome</keyword>
<feature type="transmembrane region" description="Helical" evidence="1">
    <location>
        <begin position="297"/>
        <end position="317"/>
    </location>
</feature>
<dbReference type="Proteomes" id="UP000693970">
    <property type="component" value="Unassembled WGS sequence"/>
</dbReference>
<accession>A0A9K3KKI0</accession>
<organism evidence="2 3">
    <name type="scientific">Nitzschia inconspicua</name>
    <dbReference type="NCBI Taxonomy" id="303405"/>
    <lineage>
        <taxon>Eukaryota</taxon>
        <taxon>Sar</taxon>
        <taxon>Stramenopiles</taxon>
        <taxon>Ochrophyta</taxon>
        <taxon>Bacillariophyta</taxon>
        <taxon>Bacillariophyceae</taxon>
        <taxon>Bacillariophycidae</taxon>
        <taxon>Bacillariales</taxon>
        <taxon>Bacillariaceae</taxon>
        <taxon>Nitzschia</taxon>
    </lineage>
</organism>
<feature type="transmembrane region" description="Helical" evidence="1">
    <location>
        <begin position="100"/>
        <end position="121"/>
    </location>
</feature>
<evidence type="ECO:0000256" key="1">
    <source>
        <dbReference type="SAM" id="Phobius"/>
    </source>
</evidence>
<feature type="transmembrane region" description="Helical" evidence="1">
    <location>
        <begin position="245"/>
        <end position="265"/>
    </location>
</feature>
<evidence type="ECO:0000313" key="3">
    <source>
        <dbReference type="Proteomes" id="UP000693970"/>
    </source>
</evidence>
<evidence type="ECO:0008006" key="4">
    <source>
        <dbReference type="Google" id="ProtNLM"/>
    </source>
</evidence>
<evidence type="ECO:0000313" key="2">
    <source>
        <dbReference type="EMBL" id="KAG7345395.1"/>
    </source>
</evidence>
<name>A0A9K3KKI0_9STRA</name>
<proteinExistence type="predicted"/>
<dbReference type="OrthoDB" id="10647548at2759"/>
<dbReference type="EMBL" id="JAGRRH010000022">
    <property type="protein sequence ID" value="KAG7345395.1"/>
    <property type="molecule type" value="Genomic_DNA"/>
</dbReference>
<feature type="transmembrane region" description="Helical" evidence="1">
    <location>
        <begin position="133"/>
        <end position="156"/>
    </location>
</feature>
<protein>
    <recommendedName>
        <fullName evidence="4">Transmembrane protein</fullName>
    </recommendedName>
</protein>
<keyword evidence="1" id="KW-1133">Transmembrane helix</keyword>
<comment type="caution">
    <text evidence="2">The sequence shown here is derived from an EMBL/GenBank/DDBJ whole genome shotgun (WGS) entry which is preliminary data.</text>
</comment>
<feature type="transmembrane region" description="Helical" evidence="1">
    <location>
        <begin position="56"/>
        <end position="80"/>
    </location>
</feature>
<gene>
    <name evidence="2" type="ORF">IV203_032926</name>
</gene>